<evidence type="ECO:0000256" key="5">
    <source>
        <dbReference type="ARBA" id="ARBA00022723"/>
    </source>
</evidence>
<organism evidence="18 19">
    <name type="scientific">Eeniella nana</name>
    <name type="common">Yeast</name>
    <name type="synonym">Brettanomyces nanus</name>
    <dbReference type="NCBI Taxonomy" id="13502"/>
    <lineage>
        <taxon>Eukaryota</taxon>
        <taxon>Fungi</taxon>
        <taxon>Dikarya</taxon>
        <taxon>Ascomycota</taxon>
        <taxon>Saccharomycotina</taxon>
        <taxon>Pichiomycetes</taxon>
        <taxon>Pichiales</taxon>
        <taxon>Pichiaceae</taxon>
        <taxon>Brettanomyces</taxon>
    </lineage>
</organism>
<dbReference type="Gene3D" id="1.10.10.520">
    <property type="entry name" value="Ubiquitin activating enzymes (Uba3). Chain: B, domain 2"/>
    <property type="match status" value="1"/>
</dbReference>
<feature type="binding site" evidence="13">
    <location>
        <position position="166"/>
    </location>
    <ligand>
        <name>Zn(2+)</name>
        <dbReference type="ChEBI" id="CHEBI:29105"/>
    </ligand>
</feature>
<dbReference type="OrthoDB" id="10255449at2759"/>
<feature type="binding site" evidence="13">
    <location>
        <position position="444"/>
    </location>
    <ligand>
        <name>Zn(2+)</name>
        <dbReference type="ChEBI" id="CHEBI:29105"/>
    </ligand>
</feature>
<dbReference type="GO" id="GO:0005524">
    <property type="term" value="F:ATP binding"/>
    <property type="evidence" value="ECO:0007669"/>
    <property type="project" value="UniProtKB-UniRule"/>
</dbReference>
<keyword evidence="19" id="KW-1185">Reference proteome</keyword>
<evidence type="ECO:0000256" key="1">
    <source>
        <dbReference type="ARBA" id="ARBA00004496"/>
    </source>
</evidence>
<comment type="pathway">
    <text evidence="2 10">Protein modification; protein sumoylation.</text>
</comment>
<dbReference type="Pfam" id="PF10585">
    <property type="entry name" value="UBA_E1_SCCH"/>
    <property type="match status" value="1"/>
</dbReference>
<evidence type="ECO:0000256" key="2">
    <source>
        <dbReference type="ARBA" id="ARBA00004718"/>
    </source>
</evidence>
<dbReference type="InterPro" id="IPR000594">
    <property type="entry name" value="ThiF_NAD_FAD-bd"/>
</dbReference>
<dbReference type="GO" id="GO:0031510">
    <property type="term" value="C:SUMO activating enzyme complex"/>
    <property type="evidence" value="ECO:0007669"/>
    <property type="project" value="UniProtKB-UniRule"/>
</dbReference>
<feature type="binding site" evidence="12">
    <location>
        <begin position="60"/>
        <end position="63"/>
    </location>
    <ligand>
        <name>ATP</name>
        <dbReference type="ChEBI" id="CHEBI:30616"/>
    </ligand>
</feature>
<evidence type="ECO:0000256" key="4">
    <source>
        <dbReference type="ARBA" id="ARBA00022490"/>
    </source>
</evidence>
<comment type="similarity">
    <text evidence="3 10">Belongs to the ubiquitin-activating E1 family.</text>
</comment>
<feature type="active site" description="Glycyl thioester intermediate" evidence="11 14">
    <location>
        <position position="178"/>
    </location>
</feature>
<evidence type="ECO:0000256" key="7">
    <source>
        <dbReference type="ARBA" id="ARBA00022786"/>
    </source>
</evidence>
<dbReference type="GO" id="GO:0016925">
    <property type="term" value="P:protein sumoylation"/>
    <property type="evidence" value="ECO:0007669"/>
    <property type="project" value="UniProtKB-UniRule"/>
</dbReference>
<feature type="binding site" evidence="13">
    <location>
        <position position="441"/>
    </location>
    <ligand>
        <name>Zn(2+)</name>
        <dbReference type="ChEBI" id="CHEBI:29105"/>
    </ligand>
</feature>
<dbReference type="RefSeq" id="XP_038777792.1">
    <property type="nucleotide sequence ID" value="XM_038921864.1"/>
</dbReference>
<sequence>MPFDSHIRKIFDKETVDVFHDSKVLLVGAGGIGCELLKDLITMNYGEIHILDLDTIDLSNLNRQFLFRQKDIKASKSLTAVMAVQHFSHISKLVAHHGNIMDAVQFPLSFFQQFDMIFNALDNLEARMYVNKVCLFIKTPLMESGTTGLKGQVQPIYPYSTECFACVPKSTPKTFPLCTIRSTPSKPVHCVTWSKNFLFPQLFGPDTVENLPQKGQDAEQDGEAADKDLMQEANELFELKRKVLDASDGFKDASFVDDIIFKVFAEDISKLLRIEDLWKSRAKPTPLDYGKYRADIGKMTDIENLKLSDQNIWTVQENLEIFTKATLRLTMRLSKEREIEFDKDDDDTLEFVVSASNIRSFVFGIPLKTKFAVKQIAGNIIPAVATTNAIMAGFSALSSIHYFINGKNAEVAARASKMIFDSSVPERFVNSSKLVRSNFNCKQCSITRGIACVDIDHMALGAFRDALLKEYHNEDDVSIATSDSRLLYDFDFDDNLQRPLKDFIGDGDVLLISDSEETLDHIELLIKKGMHCVIPPLDIPPFREQAFEEDGEKEDAETEDNMKSVVGDEVVVLDGDDDKISNTKRSLEDDDNGPMVKKVRMSVNDEEDPIILD</sequence>
<dbReference type="GO" id="GO:0005737">
    <property type="term" value="C:cytoplasm"/>
    <property type="evidence" value="ECO:0007669"/>
    <property type="project" value="UniProtKB-SubCell"/>
</dbReference>
<dbReference type="PROSITE" id="PS00865">
    <property type="entry name" value="UBIQUITIN_ACTIVAT_2"/>
    <property type="match status" value="1"/>
</dbReference>
<evidence type="ECO:0000259" key="17">
    <source>
        <dbReference type="Pfam" id="PF10585"/>
    </source>
</evidence>
<comment type="subunit">
    <text evidence="10">Heterodimer.</text>
</comment>
<feature type="binding site" evidence="13">
    <location>
        <position position="163"/>
    </location>
    <ligand>
        <name>Zn(2+)</name>
        <dbReference type="ChEBI" id="CHEBI:29105"/>
    </ligand>
</feature>
<dbReference type="InterPro" id="IPR030661">
    <property type="entry name" value="Uba2"/>
</dbReference>
<feature type="binding site" evidence="12">
    <location>
        <position position="52"/>
    </location>
    <ligand>
        <name>ATP</name>
        <dbReference type="ChEBI" id="CHEBI:30616"/>
    </ligand>
</feature>
<name>A0A875RU64_EENNA</name>
<dbReference type="InterPro" id="IPR042449">
    <property type="entry name" value="Ub-E1_IAD_1"/>
</dbReference>
<dbReference type="KEGG" id="bnn:FOA43_001552"/>
<dbReference type="GO" id="GO:0046872">
    <property type="term" value="F:metal ion binding"/>
    <property type="evidence" value="ECO:0007669"/>
    <property type="project" value="UniProtKB-KW"/>
</dbReference>
<dbReference type="Gene3D" id="3.50.50.80">
    <property type="entry name" value="Ubiquitin-activating enzyme E1, inactive adenylation domain, subdomain 1"/>
    <property type="match status" value="1"/>
</dbReference>
<evidence type="ECO:0000256" key="8">
    <source>
        <dbReference type="ARBA" id="ARBA00022833"/>
    </source>
</evidence>
<protein>
    <recommendedName>
        <fullName evidence="10">Ubiquitin-activating enzyme E1-like</fullName>
    </recommendedName>
</protein>
<accession>A0A875RU64</accession>
<keyword evidence="6 10" id="KW-0547">Nucleotide-binding</keyword>
<keyword evidence="5 10" id="KW-0479">Metal-binding</keyword>
<dbReference type="InterPro" id="IPR035985">
    <property type="entry name" value="Ubiquitin-activating_enz"/>
</dbReference>
<evidence type="ECO:0000313" key="18">
    <source>
        <dbReference type="EMBL" id="QPG74227.1"/>
    </source>
</evidence>
<reference evidence="18" key="1">
    <citation type="submission" date="2020-10" db="EMBL/GenBank/DDBJ databases">
        <authorList>
            <person name="Roach M.J.R."/>
        </authorList>
    </citation>
    <scope>NUCLEOTIDE SEQUENCE</scope>
    <source>
        <strain evidence="18">CBS 1945</strain>
    </source>
</reference>
<gene>
    <name evidence="18" type="ORF">FOA43_001552</name>
</gene>
<evidence type="ECO:0000256" key="14">
    <source>
        <dbReference type="PROSITE-ProRule" id="PRU10132"/>
    </source>
</evidence>
<feature type="compositionally biased region" description="Acidic residues" evidence="15">
    <location>
        <begin position="604"/>
        <end position="613"/>
    </location>
</feature>
<evidence type="ECO:0000313" key="19">
    <source>
        <dbReference type="Proteomes" id="UP000662931"/>
    </source>
</evidence>
<dbReference type="Gene3D" id="3.10.290.20">
    <property type="entry name" value="Ubiquitin-like 2 activating enzyme e1b. Chain: B, domain 3"/>
    <property type="match status" value="1"/>
</dbReference>
<feature type="binding site" evidence="12">
    <location>
        <begin position="122"/>
        <end position="127"/>
    </location>
    <ligand>
        <name>ATP</name>
        <dbReference type="ChEBI" id="CHEBI:30616"/>
    </ligand>
</feature>
<dbReference type="EMBL" id="CP064812">
    <property type="protein sequence ID" value="QPG74227.1"/>
    <property type="molecule type" value="Genomic_DNA"/>
</dbReference>
<dbReference type="UniPathway" id="UPA00886"/>
<evidence type="ECO:0000259" key="16">
    <source>
        <dbReference type="Pfam" id="PF00899"/>
    </source>
</evidence>
<dbReference type="InterPro" id="IPR023318">
    <property type="entry name" value="Ub_act_enz_dom_a_sf"/>
</dbReference>
<feature type="region of interest" description="Disordered" evidence="15">
    <location>
        <begin position="574"/>
        <end position="613"/>
    </location>
</feature>
<feature type="compositionally biased region" description="Basic and acidic residues" evidence="15">
    <location>
        <begin position="578"/>
        <end position="587"/>
    </location>
</feature>
<keyword evidence="4" id="KW-0963">Cytoplasm</keyword>
<dbReference type="AlphaFoldDB" id="A0A875RU64"/>
<dbReference type="GO" id="GO:0019948">
    <property type="term" value="F:SUMO activating enzyme activity"/>
    <property type="evidence" value="ECO:0007669"/>
    <property type="project" value="UniProtKB-UniRule"/>
</dbReference>
<dbReference type="InterPro" id="IPR045886">
    <property type="entry name" value="ThiF/MoeB/HesA"/>
</dbReference>
<dbReference type="PANTHER" id="PTHR10953">
    <property type="entry name" value="UBIQUITIN-ACTIVATING ENZYME E1"/>
    <property type="match status" value="1"/>
</dbReference>
<evidence type="ECO:0000256" key="12">
    <source>
        <dbReference type="PIRSR" id="PIRSR039133-2"/>
    </source>
</evidence>
<feature type="domain" description="Ubiquitin-activating enzyme SCCH" evidence="17">
    <location>
        <begin position="309"/>
        <end position="374"/>
    </location>
</feature>
<feature type="domain" description="THIF-type NAD/FAD binding fold" evidence="16">
    <location>
        <begin position="6"/>
        <end position="413"/>
    </location>
</feature>
<dbReference type="Pfam" id="PF00899">
    <property type="entry name" value="ThiF"/>
    <property type="match status" value="1"/>
</dbReference>
<evidence type="ECO:0000256" key="6">
    <source>
        <dbReference type="ARBA" id="ARBA00022741"/>
    </source>
</evidence>
<keyword evidence="7 10" id="KW-0833">Ubl conjugation pathway</keyword>
<feature type="binding site" evidence="12">
    <location>
        <begin position="28"/>
        <end position="33"/>
    </location>
    <ligand>
        <name>ATP</name>
        <dbReference type="ChEBI" id="CHEBI:30616"/>
    </ligand>
</feature>
<dbReference type="Proteomes" id="UP000662931">
    <property type="component" value="Chromosome 1"/>
</dbReference>
<dbReference type="InterPro" id="IPR019572">
    <property type="entry name" value="UBA_E1_SCCH"/>
</dbReference>
<keyword evidence="9 10" id="KW-0067">ATP-binding</keyword>
<feature type="binding site" evidence="12">
    <location>
        <position position="76"/>
    </location>
    <ligand>
        <name>ATP</name>
        <dbReference type="ChEBI" id="CHEBI:30616"/>
    </ligand>
</feature>
<evidence type="ECO:0000256" key="9">
    <source>
        <dbReference type="ARBA" id="ARBA00022840"/>
    </source>
</evidence>
<dbReference type="GeneID" id="62194953"/>
<keyword evidence="8 10" id="KW-0862">Zinc</keyword>
<dbReference type="PANTHER" id="PTHR10953:SF5">
    <property type="entry name" value="SUMO-ACTIVATING ENZYME SUBUNIT 2"/>
    <property type="match status" value="1"/>
</dbReference>
<dbReference type="PIRSF" id="PIRSF039133">
    <property type="entry name" value="SUMO_E1B"/>
    <property type="match status" value="1"/>
</dbReference>
<evidence type="ECO:0000256" key="3">
    <source>
        <dbReference type="ARBA" id="ARBA00005673"/>
    </source>
</evidence>
<evidence type="ECO:0000256" key="10">
    <source>
        <dbReference type="PIRNR" id="PIRNR039133"/>
    </source>
</evidence>
<dbReference type="FunFam" id="3.50.50.80:FF:000002">
    <property type="entry name" value="SUMO-activating enzyme subunit 2"/>
    <property type="match status" value="1"/>
</dbReference>
<comment type="subcellular location">
    <subcellularLocation>
        <location evidence="1">Cytoplasm</location>
    </subcellularLocation>
</comment>
<evidence type="ECO:0000256" key="13">
    <source>
        <dbReference type="PIRSR" id="PIRSR039133-3"/>
    </source>
</evidence>
<proteinExistence type="inferred from homology"/>
<evidence type="ECO:0000256" key="11">
    <source>
        <dbReference type="PIRSR" id="PIRSR039133-1"/>
    </source>
</evidence>
<dbReference type="SUPFAM" id="SSF69572">
    <property type="entry name" value="Activating enzymes of the ubiquitin-like proteins"/>
    <property type="match status" value="1"/>
</dbReference>
<dbReference type="InterPro" id="IPR033127">
    <property type="entry name" value="UBQ-activ_enz_E1_Cys_AS"/>
</dbReference>
<evidence type="ECO:0000256" key="15">
    <source>
        <dbReference type="SAM" id="MobiDB-lite"/>
    </source>
</evidence>